<accession>A0A1L3LVI1</accession>
<dbReference type="Proteomes" id="UP000182306">
    <property type="component" value="Plasmid C"/>
</dbReference>
<dbReference type="RefSeq" id="WP_064251682.1">
    <property type="nucleotide sequence ID" value="NZ_CP013110.1"/>
</dbReference>
<evidence type="ECO:0000313" key="1">
    <source>
        <dbReference type="EMBL" id="APG94033.1"/>
    </source>
</evidence>
<proteinExistence type="predicted"/>
<dbReference type="KEGG" id="same:SAMCFNEI73_pC0311"/>
<geneLocation type="plasmid" evidence="1 2">
    <name>C</name>
</geneLocation>
<keyword evidence="1" id="KW-0614">Plasmid</keyword>
<sequence>MRRQSHIASTFRSASLAAAIALSPVPSFACGYHDDVTRARGLLNWIYPDALHVLGAISAAVAAGQLPNLEVAAPAPDMFGAKYRRTLQLLDGLGNRLAAASRDVRPIFISVVLVEPMLWSRFKLGEGTFRAQMHVAGPQPGDLVLVSGQTVIGEIASGRLEIGKAHQLGLIRLYGPAARQAQFLLAHGQVANRPPAVRAAEHAVRGSQLTARTVAVPITPIGTSDELERSPGNP</sequence>
<reference evidence="1 2" key="1">
    <citation type="submission" date="2015-10" db="EMBL/GenBank/DDBJ databases">
        <title>Genomic differences between typical nodule nitrogen-fixing rhizobial strains and those coming from bean seeds.</title>
        <authorList>
            <person name="Peralta H."/>
            <person name="Aguilar-Vera A."/>
            <person name="Diaz R."/>
            <person name="Mora Y."/>
            <person name="Martinez-Batallar G."/>
            <person name="Salazar E."/>
            <person name="Vargas-Lagunas C."/>
            <person name="Encarnacion S."/>
            <person name="Girard L."/>
            <person name="Mora J."/>
        </authorList>
    </citation>
    <scope>NUCLEOTIDE SEQUENCE [LARGE SCALE GENOMIC DNA]</scope>
    <source>
        <strain evidence="1 2">CFNEI 73</strain>
        <plasmid evidence="1 2">C</plasmid>
    </source>
</reference>
<evidence type="ECO:0000313" key="2">
    <source>
        <dbReference type="Proteomes" id="UP000182306"/>
    </source>
</evidence>
<keyword evidence="2" id="KW-1185">Reference proteome</keyword>
<dbReference type="AlphaFoldDB" id="A0A1L3LVI1"/>
<name>A0A1L3LVI1_9HYPH</name>
<dbReference type="EMBL" id="CP013110">
    <property type="protein sequence ID" value="APG94033.1"/>
    <property type="molecule type" value="Genomic_DNA"/>
</dbReference>
<organism evidence="1 2">
    <name type="scientific">Sinorhizobium americanum</name>
    <dbReference type="NCBI Taxonomy" id="194963"/>
    <lineage>
        <taxon>Bacteria</taxon>
        <taxon>Pseudomonadati</taxon>
        <taxon>Pseudomonadota</taxon>
        <taxon>Alphaproteobacteria</taxon>
        <taxon>Hyphomicrobiales</taxon>
        <taxon>Rhizobiaceae</taxon>
        <taxon>Sinorhizobium/Ensifer group</taxon>
        <taxon>Sinorhizobium</taxon>
    </lineage>
</organism>
<protein>
    <submittedName>
        <fullName evidence="1">Uncharacterized protein</fullName>
    </submittedName>
</protein>
<dbReference type="OrthoDB" id="8419732at2"/>
<gene>
    <name evidence="1" type="ORF">SAMCFNEI73_pC0311</name>
</gene>